<feature type="transmembrane region" description="Helical" evidence="1">
    <location>
        <begin position="85"/>
        <end position="105"/>
    </location>
</feature>
<keyword evidence="1" id="KW-0472">Membrane</keyword>
<protein>
    <submittedName>
        <fullName evidence="3">Uncharacterized protein</fullName>
    </submittedName>
</protein>
<keyword evidence="1" id="KW-1133">Transmembrane helix</keyword>
<reference evidence="3" key="1">
    <citation type="submission" date="2016-11" db="UniProtKB">
        <authorList>
            <consortium name="WormBaseParasite"/>
        </authorList>
    </citation>
    <scope>IDENTIFICATION</scope>
</reference>
<name>A0A1I7TP87_9PELO</name>
<keyword evidence="1" id="KW-0812">Transmembrane</keyword>
<evidence type="ECO:0000256" key="1">
    <source>
        <dbReference type="SAM" id="Phobius"/>
    </source>
</evidence>
<proteinExistence type="predicted"/>
<sequence>MENSLSPVIKKEELTNEELVEEAIKQGLQPNKRLDDSLKRVSLNLRNAKQTSENLLITTIECTYSNGKSPPNFESNPKFYSSDTIILFINSSFFTIFLIIFIKMFS</sequence>
<evidence type="ECO:0000313" key="3">
    <source>
        <dbReference type="WBParaSite" id="Csp11.Scaffold629.g10410.t1"/>
    </source>
</evidence>
<organism evidence="2 3">
    <name type="scientific">Caenorhabditis tropicalis</name>
    <dbReference type="NCBI Taxonomy" id="1561998"/>
    <lineage>
        <taxon>Eukaryota</taxon>
        <taxon>Metazoa</taxon>
        <taxon>Ecdysozoa</taxon>
        <taxon>Nematoda</taxon>
        <taxon>Chromadorea</taxon>
        <taxon>Rhabditida</taxon>
        <taxon>Rhabditina</taxon>
        <taxon>Rhabditomorpha</taxon>
        <taxon>Rhabditoidea</taxon>
        <taxon>Rhabditidae</taxon>
        <taxon>Peloderinae</taxon>
        <taxon>Caenorhabditis</taxon>
    </lineage>
</organism>
<dbReference type="AlphaFoldDB" id="A0A1I7TP87"/>
<evidence type="ECO:0000313" key="2">
    <source>
        <dbReference type="Proteomes" id="UP000095282"/>
    </source>
</evidence>
<dbReference type="Proteomes" id="UP000095282">
    <property type="component" value="Unplaced"/>
</dbReference>
<dbReference type="WBParaSite" id="Csp11.Scaffold629.g10410.t1">
    <property type="protein sequence ID" value="Csp11.Scaffold629.g10410.t1"/>
    <property type="gene ID" value="Csp11.Scaffold629.g10410"/>
</dbReference>
<dbReference type="STRING" id="1561998.A0A1I7TP87"/>
<keyword evidence="2" id="KW-1185">Reference proteome</keyword>
<accession>A0A1I7TP87</accession>